<evidence type="ECO:0000256" key="2">
    <source>
        <dbReference type="ARBA" id="ARBA00005336"/>
    </source>
</evidence>
<evidence type="ECO:0000256" key="1">
    <source>
        <dbReference type="ARBA" id="ARBA00001231"/>
    </source>
</evidence>
<evidence type="ECO:0000256" key="5">
    <source>
        <dbReference type="ARBA" id="ARBA00023295"/>
    </source>
</evidence>
<dbReference type="EMBL" id="CP019124">
    <property type="protein sequence ID" value="APX88488.1"/>
    <property type="molecule type" value="Genomic_DNA"/>
</dbReference>
<dbReference type="PANTHER" id="PTHR30480:SF13">
    <property type="entry name" value="BETA-HEXOSAMINIDASE"/>
    <property type="match status" value="1"/>
</dbReference>
<dbReference type="Proteomes" id="UP000187266">
    <property type="component" value="Chromosome"/>
</dbReference>
<accession>A0A2M9DGY1</accession>
<comment type="similarity">
    <text evidence="2">Belongs to the glycosyl hydrolase 3 family.</text>
</comment>
<name>A0A1U7DF30_9RHOB</name>
<dbReference type="OrthoDB" id="9786661at2"/>
<dbReference type="InterPro" id="IPR001764">
    <property type="entry name" value="Glyco_hydro_3_N"/>
</dbReference>
<sequence>MPAGASILGCEGPRLTADERRFFAKADPWGFILFARNVEDPVQLSALTAELRECVGRDAPILVDQEGGRVARLRGPHWREFLPALEQIKAVDPELGSGAVERSVWLRSALIADDLASVGIDVNCAPLADLVRPETHSVLHNRLYGGNIETVVRLCRAAREGMAQGGVLSVLKHLPGYGRATVDSHHEPARVSAPLEALEAHDFAPFRMLTDFGMGMTAHVIVEALDKTAPATTSRVVMDYIRDEIGFGGLLMTDDIGMEALSGTIYERSAAAIAAGCDVVLHCKGDMAGMEQAVDAAGRLSEKGQERAEYALYERREPAQLDTAALEDELQGLIG</sequence>
<keyword evidence="7" id="KW-1185">Reference proteome</keyword>
<dbReference type="InterPro" id="IPR017853">
    <property type="entry name" value="GH"/>
</dbReference>
<accession>A0A1U7DF30</accession>
<dbReference type="GO" id="GO:0004563">
    <property type="term" value="F:beta-N-acetylhexosaminidase activity"/>
    <property type="evidence" value="ECO:0007669"/>
    <property type="project" value="UniProtKB-EC"/>
</dbReference>
<evidence type="ECO:0000313" key="6">
    <source>
        <dbReference type="EMBL" id="APX88488.1"/>
    </source>
</evidence>
<evidence type="ECO:0000256" key="4">
    <source>
        <dbReference type="ARBA" id="ARBA00022801"/>
    </source>
</evidence>
<gene>
    <name evidence="6" type="ORF">BV394_01050</name>
</gene>
<evidence type="ECO:0000313" key="7">
    <source>
        <dbReference type="Proteomes" id="UP000187266"/>
    </source>
</evidence>
<dbReference type="RefSeq" id="WP_076978513.1">
    <property type="nucleotide sequence ID" value="NZ_CP019124.1"/>
</dbReference>
<protein>
    <recommendedName>
        <fullName evidence="3">beta-N-acetylhexosaminidase</fullName>
        <ecNumber evidence="3">3.2.1.52</ecNumber>
    </recommendedName>
</protein>
<keyword evidence="4" id="KW-0378">Hydrolase</keyword>
<comment type="catalytic activity">
    <reaction evidence="1">
        <text>Hydrolysis of terminal non-reducing N-acetyl-D-hexosamine residues in N-acetyl-beta-D-hexosaminides.</text>
        <dbReference type="EC" id="3.2.1.52"/>
    </reaction>
</comment>
<proteinExistence type="inferred from homology"/>
<dbReference type="PANTHER" id="PTHR30480">
    <property type="entry name" value="BETA-HEXOSAMINIDASE-RELATED"/>
    <property type="match status" value="1"/>
</dbReference>
<organism evidence="6 7">
    <name type="scientific">Brevirhabdus pacifica</name>
    <dbReference type="NCBI Taxonomy" id="1267768"/>
    <lineage>
        <taxon>Bacteria</taxon>
        <taxon>Pseudomonadati</taxon>
        <taxon>Pseudomonadota</taxon>
        <taxon>Alphaproteobacteria</taxon>
        <taxon>Rhodobacterales</taxon>
        <taxon>Paracoccaceae</taxon>
        <taxon>Brevirhabdus</taxon>
    </lineage>
</organism>
<dbReference type="AlphaFoldDB" id="A0A1U7DF30"/>
<dbReference type="SUPFAM" id="SSF51445">
    <property type="entry name" value="(Trans)glycosidases"/>
    <property type="match status" value="1"/>
</dbReference>
<dbReference type="InterPro" id="IPR050226">
    <property type="entry name" value="NagZ_Beta-hexosaminidase"/>
</dbReference>
<dbReference type="EC" id="3.2.1.52" evidence="3"/>
<keyword evidence="5" id="KW-0326">Glycosidase</keyword>
<dbReference type="InterPro" id="IPR036962">
    <property type="entry name" value="Glyco_hydro_3_N_sf"/>
</dbReference>
<evidence type="ECO:0000256" key="3">
    <source>
        <dbReference type="ARBA" id="ARBA00012663"/>
    </source>
</evidence>
<dbReference type="STRING" id="1267768.BV394_01050"/>
<dbReference type="Gene3D" id="3.20.20.300">
    <property type="entry name" value="Glycoside hydrolase, family 3, N-terminal domain"/>
    <property type="match status" value="1"/>
</dbReference>
<dbReference type="GO" id="GO:0009254">
    <property type="term" value="P:peptidoglycan turnover"/>
    <property type="evidence" value="ECO:0007669"/>
    <property type="project" value="TreeGrafter"/>
</dbReference>
<dbReference type="Pfam" id="PF00933">
    <property type="entry name" value="Glyco_hydro_3"/>
    <property type="match status" value="1"/>
</dbReference>
<reference evidence="6 7" key="1">
    <citation type="submission" date="2017-01" db="EMBL/GenBank/DDBJ databases">
        <title>Genomic analysis of Xuhuaishuia manganoxidans DY6-4.</title>
        <authorList>
            <person name="Wang X."/>
        </authorList>
    </citation>
    <scope>NUCLEOTIDE SEQUENCE [LARGE SCALE GENOMIC DNA]</scope>
    <source>
        <strain evidence="6 7">DY6-4</strain>
    </source>
</reference>
<dbReference type="GO" id="GO:0005975">
    <property type="term" value="P:carbohydrate metabolic process"/>
    <property type="evidence" value="ECO:0007669"/>
    <property type="project" value="InterPro"/>
</dbReference>